<dbReference type="PANTHER" id="PTHR46089">
    <property type="entry name" value="ALSIN HOMOLOG"/>
    <property type="match status" value="1"/>
</dbReference>
<keyword evidence="1" id="KW-0677">Repeat</keyword>
<dbReference type="Ensembl" id="ENSOANT00000060271.1">
    <property type="protein sequence ID" value="ENSOANP00000041844.1"/>
    <property type="gene ID" value="ENSOANG00000037642.1"/>
</dbReference>
<dbReference type="PROSITE" id="PS51205">
    <property type="entry name" value="VPS9"/>
    <property type="match status" value="1"/>
</dbReference>
<dbReference type="GeneTree" id="ENSGT00940000161305"/>
<gene>
    <name evidence="4" type="primary">ALS2CL</name>
</gene>
<dbReference type="SUPFAM" id="SSF82185">
    <property type="entry name" value="Histone H3 K4-specific methyltransferase SET7/9 N-terminal domain"/>
    <property type="match status" value="2"/>
</dbReference>
<dbReference type="InterPro" id="IPR037191">
    <property type="entry name" value="VPS9_dom_sf"/>
</dbReference>
<keyword evidence="5" id="KW-1185">Reference proteome</keyword>
<dbReference type="Bgee" id="ENSOANG00000037642">
    <property type="expression patterns" value="Expressed in heart and 6 other cell types or tissues"/>
</dbReference>
<feature type="region of interest" description="Disordered" evidence="2">
    <location>
        <begin position="80"/>
        <end position="127"/>
    </location>
</feature>
<evidence type="ECO:0000256" key="1">
    <source>
        <dbReference type="ARBA" id="ARBA00022737"/>
    </source>
</evidence>
<dbReference type="SUPFAM" id="SSF109993">
    <property type="entry name" value="VPS9 domain"/>
    <property type="match status" value="1"/>
</dbReference>
<evidence type="ECO:0000313" key="5">
    <source>
        <dbReference type="Proteomes" id="UP000002279"/>
    </source>
</evidence>
<dbReference type="InterPro" id="IPR003123">
    <property type="entry name" value="VPS9"/>
</dbReference>
<reference evidence="4" key="2">
    <citation type="submission" date="2025-09" db="UniProtKB">
        <authorList>
            <consortium name="Ensembl"/>
        </authorList>
    </citation>
    <scope>IDENTIFICATION</scope>
    <source>
        <strain evidence="4">Glennie</strain>
    </source>
</reference>
<dbReference type="GO" id="GO:0031267">
    <property type="term" value="F:small GTPase binding"/>
    <property type="evidence" value="ECO:0000318"/>
    <property type="project" value="GO_Central"/>
</dbReference>
<dbReference type="SMART" id="SM00698">
    <property type="entry name" value="MORN"/>
    <property type="match status" value="6"/>
</dbReference>
<evidence type="ECO:0000313" key="4">
    <source>
        <dbReference type="Ensembl" id="ENSOANP00000041844.1"/>
    </source>
</evidence>
<dbReference type="Gene3D" id="1.20.1050.80">
    <property type="entry name" value="VPS9 domain"/>
    <property type="match status" value="1"/>
</dbReference>
<accession>A0A6I8NKY3</accession>
<organism evidence="4 5">
    <name type="scientific">Ornithorhynchus anatinus</name>
    <name type="common">Duckbill platypus</name>
    <dbReference type="NCBI Taxonomy" id="9258"/>
    <lineage>
        <taxon>Eukaryota</taxon>
        <taxon>Metazoa</taxon>
        <taxon>Chordata</taxon>
        <taxon>Craniata</taxon>
        <taxon>Vertebrata</taxon>
        <taxon>Euteleostomi</taxon>
        <taxon>Mammalia</taxon>
        <taxon>Monotremata</taxon>
        <taxon>Ornithorhynchidae</taxon>
        <taxon>Ornithorhynchus</taxon>
    </lineage>
</organism>
<feature type="region of interest" description="Disordered" evidence="2">
    <location>
        <begin position="43"/>
        <end position="62"/>
    </location>
</feature>
<dbReference type="Pfam" id="PF02204">
    <property type="entry name" value="VPS9"/>
    <property type="match status" value="1"/>
</dbReference>
<sequence length="770" mass="85040">MCAPEEMALLRLEEAFSASLARVDTLLLRPLLEAGESMDGIRRTREERPGGPGSWVPIPAPPPPVRVLSLPAPDGYLITTDGSPSAPGGGEESGRGVASGEVRPLVPGGSGGLIRPRPGLSQGPAWQTSDLKPVWVEDAPPADGPDPTGQRPWALWRWKLRQAVRQALDGRRDSPLAGGPGRAAEDPPADRSCVHTFRAGGRFQHATYDGEWRAGKPHGKGALMWPDGSNHVGDFKDGLEHGFGIRLIPHGTEDRFDCYKGHWRDGRMEGYERPAGRRPFRYTGHWAHDRKDGYGVWDDRRRGERYIGTWRDDRRHGQGVVVTQSGICYRRTFHAGKMVGPGLLLTEDDSLYEGSFSGDLEFVGKGKVTFPNGFTLEGTFGGRTGGGLQTQGVLDTGGRPPDGRSVGGRQLGEAEFPAETRWPGVFGPFRDFVRAGAPAGAEEACMGFHVRSAGEPTPPGDEAAGSIEDVLAEIPRHRAPEERLRDYLRGALRSSVHPLGKLLAALTLAFQATYSGVGANKHLLAMAQGEVKHCARRIWELYRALLGLALERQGRTAEGAPEDPEDGERQARGLVLPLVLPRFHPDLFLLYMLRHEREDGLYGRGIAHLSLFPDTRLLRFLHVQKRLWPLKDLTLTTDQRRSLVRDECFLSATECLQKMIATVDPREKLDILEETYGEIEATVSRVLGRDHKLPMDDLLPLLIYVVSRARIQHLGAEIHLIRDMMDPVHQGGMFDFLLTALESCYEHIQREDMRLHRAPALTSPRAPGPW</sequence>
<dbReference type="Gene3D" id="2.20.110.10">
    <property type="entry name" value="Histone H3 K4-specific methyltransferase SET7/9 N-terminal domain"/>
    <property type="match status" value="2"/>
</dbReference>
<feature type="region of interest" description="Disordered" evidence="2">
    <location>
        <begin position="381"/>
        <end position="405"/>
    </location>
</feature>
<name>A0A6I8NKY3_ORNAN</name>
<dbReference type="InParanoid" id="A0A6I8NKY3"/>
<dbReference type="InterPro" id="IPR051984">
    <property type="entry name" value="Alsin"/>
</dbReference>
<feature type="domain" description="VPS9" evidence="3">
    <location>
        <begin position="611"/>
        <end position="757"/>
    </location>
</feature>
<dbReference type="AlphaFoldDB" id="A0A6I8NKY3"/>
<dbReference type="GO" id="GO:0031410">
    <property type="term" value="C:cytoplasmic vesicle"/>
    <property type="evidence" value="ECO:0000318"/>
    <property type="project" value="GO_Central"/>
</dbReference>
<evidence type="ECO:0000256" key="2">
    <source>
        <dbReference type="SAM" id="MobiDB-lite"/>
    </source>
</evidence>
<evidence type="ECO:0000259" key="3">
    <source>
        <dbReference type="PROSITE" id="PS51205"/>
    </source>
</evidence>
<dbReference type="GO" id="GO:0005737">
    <property type="term" value="C:cytoplasm"/>
    <property type="evidence" value="ECO:0000318"/>
    <property type="project" value="GO_Central"/>
</dbReference>
<feature type="region of interest" description="Disordered" evidence="2">
    <location>
        <begin position="169"/>
        <end position="190"/>
    </location>
</feature>
<dbReference type="InterPro" id="IPR003409">
    <property type="entry name" value="MORN"/>
</dbReference>
<dbReference type="GO" id="GO:0016197">
    <property type="term" value="P:endosomal transport"/>
    <property type="evidence" value="ECO:0000318"/>
    <property type="project" value="GO_Central"/>
</dbReference>
<dbReference type="PANTHER" id="PTHR46089:SF1">
    <property type="entry name" value="ALS2 C-TERMINAL-LIKE PROTEIN"/>
    <property type="match status" value="1"/>
</dbReference>
<dbReference type="Proteomes" id="UP000002279">
    <property type="component" value="Unplaced"/>
</dbReference>
<reference evidence="4" key="1">
    <citation type="submission" date="2025-08" db="UniProtKB">
        <authorList>
            <consortium name="Ensembl"/>
        </authorList>
    </citation>
    <scope>IDENTIFICATION</scope>
    <source>
        <strain evidence="4">Glennie</strain>
    </source>
</reference>
<protein>
    <recommendedName>
        <fullName evidence="3">VPS9 domain-containing protein</fullName>
    </recommendedName>
</protein>
<dbReference type="Pfam" id="PF02493">
    <property type="entry name" value="MORN"/>
    <property type="match status" value="6"/>
</dbReference>
<dbReference type="GO" id="GO:0005085">
    <property type="term" value="F:guanyl-nucleotide exchange factor activity"/>
    <property type="evidence" value="ECO:0000318"/>
    <property type="project" value="GO_Central"/>
</dbReference>
<proteinExistence type="predicted"/>
<dbReference type="OMA" id="AKYQLDH"/>
<dbReference type="FunCoup" id="A0A6I8NKY3">
    <property type="interactions" value="413"/>
</dbReference>